<evidence type="ECO:0000259" key="2">
    <source>
        <dbReference type="Pfam" id="PF00296"/>
    </source>
</evidence>
<dbReference type="SUPFAM" id="SSF51679">
    <property type="entry name" value="Bacterial luciferase-like"/>
    <property type="match status" value="1"/>
</dbReference>
<dbReference type="EC" id="1.-.-.-" evidence="3"/>
<dbReference type="Proteomes" id="UP000276888">
    <property type="component" value="Chromosome"/>
</dbReference>
<evidence type="ECO:0000313" key="3">
    <source>
        <dbReference type="EMBL" id="AZS35705.1"/>
    </source>
</evidence>
<dbReference type="EMBL" id="CP031423">
    <property type="protein sequence ID" value="AZS35705.1"/>
    <property type="molecule type" value="Genomic_DNA"/>
</dbReference>
<evidence type="ECO:0000313" key="4">
    <source>
        <dbReference type="Proteomes" id="UP000276888"/>
    </source>
</evidence>
<dbReference type="OrthoDB" id="675245at2"/>
<dbReference type="InterPro" id="IPR036661">
    <property type="entry name" value="Luciferase-like_sf"/>
</dbReference>
<dbReference type="AlphaFoldDB" id="A0A3S9W6N6"/>
<dbReference type="PANTHER" id="PTHR43244">
    <property type="match status" value="1"/>
</dbReference>
<organism evidence="3 4">
    <name type="scientific">Microbacterium lemovicicum</name>
    <dbReference type="NCBI Taxonomy" id="1072463"/>
    <lineage>
        <taxon>Bacteria</taxon>
        <taxon>Bacillati</taxon>
        <taxon>Actinomycetota</taxon>
        <taxon>Actinomycetes</taxon>
        <taxon>Micrococcales</taxon>
        <taxon>Microbacteriaceae</taxon>
        <taxon>Microbacterium</taxon>
    </lineage>
</organism>
<gene>
    <name evidence="3" type="ORF">CVS47_00302</name>
</gene>
<accession>A0A3S9W6N6</accession>
<dbReference type="GO" id="GO:0016705">
    <property type="term" value="F:oxidoreductase activity, acting on paired donors, with incorporation or reduction of molecular oxygen"/>
    <property type="evidence" value="ECO:0007669"/>
    <property type="project" value="InterPro"/>
</dbReference>
<dbReference type="InterPro" id="IPR050564">
    <property type="entry name" value="F420-G6PD/mer"/>
</dbReference>
<keyword evidence="1 3" id="KW-0560">Oxidoreductase</keyword>
<feature type="domain" description="Luciferase-like" evidence="2">
    <location>
        <begin position="12"/>
        <end position="302"/>
    </location>
</feature>
<name>A0A3S9W6N6_9MICO</name>
<reference evidence="3 4" key="1">
    <citation type="submission" date="2018-08" db="EMBL/GenBank/DDBJ databases">
        <title>Microbacterium lemovicicum sp. nov., a bacterium isolated from a natural uranium-rich soil.</title>
        <authorList>
            <person name="ORTET P."/>
        </authorList>
    </citation>
    <scope>NUCLEOTIDE SEQUENCE [LARGE SCALE GENOMIC DNA]</scope>
    <source>
        <strain evidence="3 4">Viu22</strain>
    </source>
</reference>
<dbReference type="PANTHER" id="PTHR43244:SF1">
    <property type="entry name" value="5,10-METHYLENETETRAHYDROMETHANOPTERIN REDUCTASE"/>
    <property type="match status" value="1"/>
</dbReference>
<proteinExistence type="predicted"/>
<dbReference type="Gene3D" id="3.20.20.30">
    <property type="entry name" value="Luciferase-like domain"/>
    <property type="match status" value="1"/>
</dbReference>
<dbReference type="RefSeq" id="WP_127094495.1">
    <property type="nucleotide sequence ID" value="NZ_CP031423.1"/>
</dbReference>
<protein>
    <submittedName>
        <fullName evidence="3">Coenzyme F420-dependent oxidoreductase</fullName>
        <ecNumber evidence="3">1.-.-.-</ecNumber>
    </submittedName>
</protein>
<dbReference type="KEGG" id="mlv:CVS47_00302"/>
<sequence>MTRSFEVGLGIRSDHPFGEYGRIAVAAEEAGIDVLSVFADLWFQPALPALLEIAGATRRVRLGAACWNPYSSHPYELAGQMAALSIASQGRAYFGLAKGTWLGDVSIPQPRAIAHLRECVDVVRLLLSGDRSGYEGEIYQVAAGVGFRVPLPEILPPVLIGTWGRQTMAMASKVADEVKIGGSANPDMVRVVREWLAAGSPARGDAVGVVVGAVTVVDEDGEAARAVARREVAMYLAVVGELDVTVDIPQDLLSEVTTLVRADDHDAAGALIPDDLLDRFAFAGTPDHIAQQLHALGEAGVRRVEFGGPLGTGDPLAALDLIGRRVLPAFA</sequence>
<evidence type="ECO:0000256" key="1">
    <source>
        <dbReference type="ARBA" id="ARBA00023002"/>
    </source>
</evidence>
<dbReference type="Pfam" id="PF00296">
    <property type="entry name" value="Bac_luciferase"/>
    <property type="match status" value="1"/>
</dbReference>
<keyword evidence="4" id="KW-1185">Reference proteome</keyword>
<dbReference type="InterPro" id="IPR011251">
    <property type="entry name" value="Luciferase-like_dom"/>
</dbReference>